<keyword evidence="1" id="KW-0732">Signal</keyword>
<dbReference type="SMART" id="SM00318">
    <property type="entry name" value="SNc"/>
    <property type="match status" value="1"/>
</dbReference>
<dbReference type="Pfam" id="PF00565">
    <property type="entry name" value="SNase"/>
    <property type="match status" value="1"/>
</dbReference>
<accession>A0A178MJ32</accession>
<dbReference type="Gene3D" id="2.40.50.90">
    <property type="match status" value="1"/>
</dbReference>
<evidence type="ECO:0000313" key="4">
    <source>
        <dbReference type="Proteomes" id="UP000078543"/>
    </source>
</evidence>
<proteinExistence type="predicted"/>
<organism evidence="3 4">
    <name type="scientific">Magnetospirillum moscoviense</name>
    <dbReference type="NCBI Taxonomy" id="1437059"/>
    <lineage>
        <taxon>Bacteria</taxon>
        <taxon>Pseudomonadati</taxon>
        <taxon>Pseudomonadota</taxon>
        <taxon>Alphaproteobacteria</taxon>
        <taxon>Rhodospirillales</taxon>
        <taxon>Rhodospirillaceae</taxon>
        <taxon>Magnetospirillum</taxon>
    </lineage>
</organism>
<feature type="chain" id="PRO_5008091996" description="TNase-like domain-containing protein" evidence="1">
    <location>
        <begin position="19"/>
        <end position="142"/>
    </location>
</feature>
<feature type="signal peptide" evidence="1">
    <location>
        <begin position="1"/>
        <end position="18"/>
    </location>
</feature>
<protein>
    <recommendedName>
        <fullName evidence="2">TNase-like domain-containing protein</fullName>
    </recommendedName>
</protein>
<evidence type="ECO:0000259" key="2">
    <source>
        <dbReference type="PROSITE" id="PS50830"/>
    </source>
</evidence>
<dbReference type="InterPro" id="IPR016071">
    <property type="entry name" value="Staphylococal_nuclease_OB-fold"/>
</dbReference>
<keyword evidence="4" id="KW-1185">Reference proteome</keyword>
<dbReference type="PROSITE" id="PS50830">
    <property type="entry name" value="TNASE_3"/>
    <property type="match status" value="1"/>
</dbReference>
<dbReference type="EMBL" id="LWQU01000159">
    <property type="protein sequence ID" value="OAN48660.1"/>
    <property type="molecule type" value="Genomic_DNA"/>
</dbReference>
<dbReference type="AlphaFoldDB" id="A0A178MJ32"/>
<sequence>MQFPLAALLLVAPVLVSAAPTERIRGPVEAEVLTVKDGDTLAVRAHIWPGHYVEVAVRLAGIDTPEIKGKCDRERDLAQRARDSLTQWTASGRVLLKDVTYDKYGGRAVALVETPEGQDIAASLIKAGLAYPYEGRTKQGWC</sequence>
<feature type="domain" description="TNase-like" evidence="2">
    <location>
        <begin position="26"/>
        <end position="142"/>
    </location>
</feature>
<evidence type="ECO:0000313" key="3">
    <source>
        <dbReference type="EMBL" id="OAN48660.1"/>
    </source>
</evidence>
<gene>
    <name evidence="3" type="ORF">A6A05_15020</name>
</gene>
<reference evidence="3 4" key="1">
    <citation type="submission" date="2016-04" db="EMBL/GenBank/DDBJ databases">
        <title>Draft genome sequence of freshwater magnetotactic bacteria Magnetospirillum marisnigri SP-1 and Magnetospirillum moscoviense BB-1.</title>
        <authorList>
            <person name="Koziaeva V."/>
            <person name="Dziuba M.V."/>
            <person name="Ivanov T.M."/>
            <person name="Kuznetsov B."/>
            <person name="Grouzdev D.S."/>
        </authorList>
    </citation>
    <scope>NUCLEOTIDE SEQUENCE [LARGE SCALE GENOMIC DNA]</scope>
    <source>
        <strain evidence="3 4">BB-1</strain>
    </source>
</reference>
<dbReference type="InterPro" id="IPR035437">
    <property type="entry name" value="SNase_OB-fold_sf"/>
</dbReference>
<dbReference type="OrthoDB" id="309040at2"/>
<dbReference type="Proteomes" id="UP000078543">
    <property type="component" value="Unassembled WGS sequence"/>
</dbReference>
<evidence type="ECO:0000256" key="1">
    <source>
        <dbReference type="SAM" id="SignalP"/>
    </source>
</evidence>
<dbReference type="SUPFAM" id="SSF50199">
    <property type="entry name" value="Staphylococcal nuclease"/>
    <property type="match status" value="1"/>
</dbReference>
<comment type="caution">
    <text evidence="3">The sequence shown here is derived from an EMBL/GenBank/DDBJ whole genome shotgun (WGS) entry which is preliminary data.</text>
</comment>
<name>A0A178MJ32_9PROT</name>
<dbReference type="STRING" id="1437059.A6A05_15020"/>